<comment type="caution">
    <text evidence="2">The sequence shown here is derived from an EMBL/GenBank/DDBJ whole genome shotgun (WGS) entry which is preliminary data.</text>
</comment>
<keyword evidence="1" id="KW-0812">Transmembrane</keyword>
<sequence length="185" mass="21565">MKAINLWLDSYDDIYSDFDSRHYQARKISEDLLAELKIEIKNIPDSRGMIFFLPQTERNNASEKIIASSLHRFFSAQFKFHHHLCRQKLINGLLFLTAGVLVMLLNSWIIYKARASFLIICLKVLLEPAGWFLLWAGLDFLLYDLAEFRRNEHFYRILSEMTICFQSSVPAIPPDPTPADHVIDD</sequence>
<keyword evidence="1" id="KW-0472">Membrane</keyword>
<accession>A0ABT1TAE2</accession>
<dbReference type="Proteomes" id="UP001204376">
    <property type="component" value="Unassembled WGS sequence"/>
</dbReference>
<dbReference type="EMBL" id="JANHOH010000017">
    <property type="protein sequence ID" value="MCQ6961572.1"/>
    <property type="molecule type" value="Genomic_DNA"/>
</dbReference>
<feature type="transmembrane region" description="Helical" evidence="1">
    <location>
        <begin position="89"/>
        <end position="111"/>
    </location>
</feature>
<gene>
    <name evidence="2" type="ORF">NPE20_26605</name>
</gene>
<organism evidence="2 3">
    <name type="scientific">Mucilaginibacter aquariorum</name>
    <dbReference type="NCBI Taxonomy" id="2967225"/>
    <lineage>
        <taxon>Bacteria</taxon>
        <taxon>Pseudomonadati</taxon>
        <taxon>Bacteroidota</taxon>
        <taxon>Sphingobacteriia</taxon>
        <taxon>Sphingobacteriales</taxon>
        <taxon>Sphingobacteriaceae</taxon>
        <taxon>Mucilaginibacter</taxon>
    </lineage>
</organism>
<evidence type="ECO:0000313" key="3">
    <source>
        <dbReference type="Proteomes" id="UP001204376"/>
    </source>
</evidence>
<reference evidence="2 3" key="1">
    <citation type="submission" date="2022-07" db="EMBL/GenBank/DDBJ databases">
        <title>Mucilaginibacter sp. JC4.</title>
        <authorList>
            <person name="Le V."/>
            <person name="Ko S.-R."/>
            <person name="Ahn C.-Y."/>
            <person name="Oh H.-M."/>
        </authorList>
    </citation>
    <scope>NUCLEOTIDE SEQUENCE [LARGE SCALE GENOMIC DNA]</scope>
    <source>
        <strain evidence="2 3">JC4</strain>
    </source>
</reference>
<keyword evidence="1" id="KW-1133">Transmembrane helix</keyword>
<keyword evidence="3" id="KW-1185">Reference proteome</keyword>
<evidence type="ECO:0000313" key="2">
    <source>
        <dbReference type="EMBL" id="MCQ6961572.1"/>
    </source>
</evidence>
<protein>
    <submittedName>
        <fullName evidence="2">Uncharacterized protein</fullName>
    </submittedName>
</protein>
<evidence type="ECO:0000256" key="1">
    <source>
        <dbReference type="SAM" id="Phobius"/>
    </source>
</evidence>
<proteinExistence type="predicted"/>
<feature type="transmembrane region" description="Helical" evidence="1">
    <location>
        <begin position="117"/>
        <end position="143"/>
    </location>
</feature>
<name>A0ABT1TAE2_9SPHI</name>
<dbReference type="RefSeq" id="WP_256541738.1">
    <property type="nucleotide sequence ID" value="NZ_JANHOH010000017.1"/>
</dbReference>